<sequence>MSNTKKPLEGVKVVEYATFIAAATTGRFLADLGADVIKVEAAKGDPLRYTAPTEGRPSDKWSLFHENTTWDLENANKRCVSINTKDPAGKEALFKLLETADVFITNNRVQSLQKNGLDYDSLKEKFPKLVYAMITGYGEFGPDKDLPGFDFTAFFARGGYLESLRQKGTVPMNVVPGLGDHNVGMNLAAGVLAALYHAEKTGEGEKVETSLFETAIHNMGMMVQSAQYTDIGVTYPIAIRESDNPFNAAWETKDGRFIQICAPDYNTYYDKIMTAIGRTDLIGDEKYFPVSNLHANGLGTEIYDLVMSAFKTKTAEEWNPILTEQDIAFGLAQSWEEILVDKQAWANECFYTMKYDNGAERTLVRLPVKFQEMGIPEYNRGPMIGEHSEDVLREIGYSEEDIANFKANGVIYIGDQ</sequence>
<evidence type="ECO:0000313" key="2">
    <source>
        <dbReference type="Proteomes" id="UP001516588"/>
    </source>
</evidence>
<dbReference type="Gene3D" id="3.40.50.10540">
    <property type="entry name" value="Crotonobetainyl-coa:carnitine coa-transferase, domain 1"/>
    <property type="match status" value="1"/>
</dbReference>
<dbReference type="InterPro" id="IPR023606">
    <property type="entry name" value="CoA-Trfase_III_dom_1_sf"/>
</dbReference>
<accession>A0ABR9QYF8</accession>
<evidence type="ECO:0000313" key="1">
    <source>
        <dbReference type="EMBL" id="MBE5035904.1"/>
    </source>
</evidence>
<keyword evidence="1" id="KW-0808">Transferase</keyword>
<dbReference type="GO" id="GO:0016740">
    <property type="term" value="F:transferase activity"/>
    <property type="evidence" value="ECO:0007669"/>
    <property type="project" value="UniProtKB-KW"/>
</dbReference>
<keyword evidence="2" id="KW-1185">Reference proteome</keyword>
<dbReference type="InterPro" id="IPR044855">
    <property type="entry name" value="CoA-Trfase_III_dom3_sf"/>
</dbReference>
<dbReference type="PANTHER" id="PTHR48228:SF2">
    <property type="entry name" value="E-CINNAMOYL-COA:R-PHENYLLACTATE COA TRANSFERASE LARGE SUBUNIT"/>
    <property type="match status" value="1"/>
</dbReference>
<dbReference type="PANTHER" id="PTHR48228">
    <property type="entry name" value="SUCCINYL-COA--D-CITRAMALATE COA-TRANSFERASE"/>
    <property type="match status" value="1"/>
</dbReference>
<name>A0ABR9QYF8_9FIRM</name>
<dbReference type="RefSeq" id="WP_226385552.1">
    <property type="nucleotide sequence ID" value="NZ_JADCKA010000011.1"/>
</dbReference>
<dbReference type="Proteomes" id="UP001516588">
    <property type="component" value="Unassembled WGS sequence"/>
</dbReference>
<dbReference type="Gene3D" id="3.30.1540.10">
    <property type="entry name" value="formyl-coa transferase, domain 3"/>
    <property type="match status" value="1"/>
</dbReference>
<comment type="caution">
    <text evidence="1">The sequence shown here is derived from an EMBL/GenBank/DDBJ whole genome shotgun (WGS) entry which is preliminary data.</text>
</comment>
<dbReference type="Pfam" id="PF02515">
    <property type="entry name" value="CoA_transf_3"/>
    <property type="match status" value="1"/>
</dbReference>
<dbReference type="SUPFAM" id="SSF89796">
    <property type="entry name" value="CoA-transferase family III (CaiB/BaiF)"/>
    <property type="match status" value="1"/>
</dbReference>
<dbReference type="InterPro" id="IPR003673">
    <property type="entry name" value="CoA-Trfase_fam_III"/>
</dbReference>
<reference evidence="1 2" key="1">
    <citation type="submission" date="2020-10" db="EMBL/GenBank/DDBJ databases">
        <title>ChiBAC.</title>
        <authorList>
            <person name="Zenner C."/>
            <person name="Hitch T.C.A."/>
            <person name="Clavel T."/>
        </authorList>
    </citation>
    <scope>NUCLEOTIDE SEQUENCE [LARGE SCALE GENOMIC DNA]</scope>
    <source>
        <strain evidence="1 2">DSM 108706</strain>
    </source>
</reference>
<gene>
    <name evidence="1" type="ORF">INF20_06410</name>
</gene>
<dbReference type="InterPro" id="IPR050509">
    <property type="entry name" value="CoA-transferase_III"/>
</dbReference>
<dbReference type="EMBL" id="JADCKA010000011">
    <property type="protein sequence ID" value="MBE5035904.1"/>
    <property type="molecule type" value="Genomic_DNA"/>
</dbReference>
<proteinExistence type="predicted"/>
<protein>
    <submittedName>
        <fullName evidence="1">CoA transferase</fullName>
    </submittedName>
</protein>
<organism evidence="1 2">
    <name type="scientific">Gallibacter intestinalis</name>
    <dbReference type="NCBI Taxonomy" id="2779356"/>
    <lineage>
        <taxon>Bacteria</taxon>
        <taxon>Bacillati</taxon>
        <taxon>Bacillota</taxon>
        <taxon>Clostridia</taxon>
        <taxon>Eubacteriales</taxon>
        <taxon>Eubacteriaceae</taxon>
        <taxon>Gallibacter</taxon>
    </lineage>
</organism>